<feature type="compositionally biased region" description="Polar residues" evidence="1">
    <location>
        <begin position="1357"/>
        <end position="1374"/>
    </location>
</feature>
<feature type="region of interest" description="Disordered" evidence="1">
    <location>
        <begin position="1334"/>
        <end position="1375"/>
    </location>
</feature>
<feature type="domain" description="PKD" evidence="3">
    <location>
        <begin position="450"/>
        <end position="531"/>
    </location>
</feature>
<name>A0A9E7QZY5_9EURY</name>
<feature type="compositionally biased region" description="Basic and acidic residues" evidence="1">
    <location>
        <begin position="957"/>
        <end position="968"/>
    </location>
</feature>
<feature type="transmembrane region" description="Helical" evidence="2">
    <location>
        <begin position="1377"/>
        <end position="1396"/>
    </location>
</feature>
<proteinExistence type="predicted"/>
<evidence type="ECO:0000259" key="3">
    <source>
        <dbReference type="PROSITE" id="PS50093"/>
    </source>
</evidence>
<dbReference type="Pfam" id="PF02368">
    <property type="entry name" value="Big_2"/>
    <property type="match status" value="1"/>
</dbReference>
<feature type="compositionally biased region" description="Basic and acidic residues" evidence="1">
    <location>
        <begin position="1138"/>
        <end position="1152"/>
    </location>
</feature>
<dbReference type="SMART" id="SM00635">
    <property type="entry name" value="BID_2"/>
    <property type="match status" value="1"/>
</dbReference>
<dbReference type="GO" id="GO:0016020">
    <property type="term" value="C:membrane"/>
    <property type="evidence" value="ECO:0007669"/>
    <property type="project" value="TreeGrafter"/>
</dbReference>
<dbReference type="Pfam" id="PF18911">
    <property type="entry name" value="PKD_4"/>
    <property type="match status" value="3"/>
</dbReference>
<dbReference type="GO" id="GO:0031410">
    <property type="term" value="C:cytoplasmic vesicle"/>
    <property type="evidence" value="ECO:0007669"/>
    <property type="project" value="TreeGrafter"/>
</dbReference>
<dbReference type="InterPro" id="IPR022409">
    <property type="entry name" value="PKD/Chitinase_dom"/>
</dbReference>
<dbReference type="InterPro" id="IPR035986">
    <property type="entry name" value="PKD_dom_sf"/>
</dbReference>
<keyword evidence="2" id="KW-0472">Membrane</keyword>
<dbReference type="Proteomes" id="UP001057580">
    <property type="component" value="Chromosome"/>
</dbReference>
<dbReference type="RefSeq" id="WP_260591759.1">
    <property type="nucleotide sequence ID" value="NZ_CP104003.1"/>
</dbReference>
<dbReference type="InterPro" id="IPR029865">
    <property type="entry name" value="KIAA0319-like"/>
</dbReference>
<feature type="region of interest" description="Disordered" evidence="1">
    <location>
        <begin position="871"/>
        <end position="894"/>
    </location>
</feature>
<keyword evidence="2" id="KW-1133">Transmembrane helix</keyword>
<dbReference type="NCBIfam" id="TIGR04213">
    <property type="entry name" value="PGF_pre_PGF"/>
    <property type="match status" value="1"/>
</dbReference>
<dbReference type="SMART" id="SM00089">
    <property type="entry name" value="PKD"/>
    <property type="match status" value="3"/>
</dbReference>
<dbReference type="SUPFAM" id="SSF49299">
    <property type="entry name" value="PKD domain"/>
    <property type="match status" value="3"/>
</dbReference>
<evidence type="ECO:0000313" key="5">
    <source>
        <dbReference type="Proteomes" id="UP001057580"/>
    </source>
</evidence>
<dbReference type="Gene3D" id="2.60.40.1080">
    <property type="match status" value="1"/>
</dbReference>
<feature type="domain" description="PKD" evidence="3">
    <location>
        <begin position="869"/>
        <end position="954"/>
    </location>
</feature>
<reference evidence="4" key="1">
    <citation type="submission" date="2022-09" db="EMBL/GenBank/DDBJ databases">
        <title>Diverse halophilic archaea isolated from saline environments.</title>
        <authorList>
            <person name="Cui H.-L."/>
        </authorList>
    </citation>
    <scope>NUCLEOTIDE SEQUENCE</scope>
    <source>
        <strain evidence="4">ZS-35-S2</strain>
    </source>
</reference>
<protein>
    <submittedName>
        <fullName evidence="4">PKD domain-containing protein</fullName>
    </submittedName>
</protein>
<dbReference type="Gene3D" id="2.60.40.10">
    <property type="entry name" value="Immunoglobulins"/>
    <property type="match status" value="4"/>
</dbReference>
<dbReference type="EMBL" id="CP104003">
    <property type="protein sequence ID" value="UWM52764.1"/>
    <property type="molecule type" value="Genomic_DNA"/>
</dbReference>
<feature type="region of interest" description="Disordered" evidence="1">
    <location>
        <begin position="830"/>
        <end position="857"/>
    </location>
</feature>
<feature type="domain" description="PKD" evidence="3">
    <location>
        <begin position="967"/>
        <end position="1049"/>
    </location>
</feature>
<sequence length="1409" mass="144813">MIASLCVGFTAFSGTAVADAPDCSSVSYSGSGTVADPYQVGSLDQLQCINEQLDKNYVLTGDIDASETGSWNGGKGFVPIGEDPRYGGPAFTGSFDGQGHTISGLTIDRPLESRVGLFGYAEQATLEHVVLEGGRVEGGRFVGALAGTTGGSKGSEFDRDPANKVTVRKVATTTTVRGDEFVGGLIGYAAFTTVQESYTAGDVGERYLTSKYESTVGGFFGWHLDADASSSVDGFDVSTVEATYTTSDVSSTSDSTNPAGYVGMNNGTIERSYAAGATTKAGSNYRDGGFMGVKGLEPDPGRSAFVTESYWDTEATGADSSASGATGLTTAEMTGLDAKTNLPEFDYDTTWLVTDSYPRLRWSLESVSVDAGQSSIATTGQTTVSVTGTFVDGSTETGTGVSSYSSSDTTVATVDSDGTVSAVSPGTATITATWGGNDYTTTVTVEDQVDPVAVVGSDVTVDQFTDVRFDGSGSSDNIDIASFEWDFGDGETATGESVTHYYDTPGTFTATLTVRDAAGNVDSDTRDVVVQDIKPPAVASVTLTDVTDGDGVVTAGDTVQITATVADASTIATVEAYANAFDAGTVTLEDDGPNSVASDDRYSATFTVGAAPTEGDQLVSVGATDASGNGGSQAVPSTSLTVDTTAPSINGVTLTDITDGNGIVTDGDTVQITATVTDSNTISTVEADASTFDAGTVTLDDDGPNSAASDDQYSATLIVGAAPIEGDQLVRVGATDTASNGGKQAVASTSMTVDTTAPSISDVTLTDVTDENGIVTDGDTIQVTATVTDSNTISTIEADASAFDAGTVTLDDDGPDSTTADDQYSATVTVGSAPTEGDQSVSVDATDAASNGGSQAVASSPVTVDITAPVASSTTDPNPAEEGTAISFDASGSTDNNEIASYQWDFGDGTTATGQTATHTYADAGSYTARLTVTDAAGQTAAESITVSIESDGISIQERKRQQDERPPTADAGENVTVEPGSVVVLDGSNSTDDMDIARYRWDFTSDGTVEGNLPRKQTIYRQPGTYTATLTVEDEVGKTDSDTKTIIVRNDTTAHNQTLNESTTPQVEVSTKQNGTAGWTATVSNASADQSVDISVEASDGGTTDGDDGQSVMMSRLQLTLDRDSEFTLDVTASDTQPERDTGDDGPRDFEAETGARAVGYVTVSHTVPDENIDDVTLTVDVRKSQLEDLDTTPASVVVYREETDGWNRLPTTVVGESDTHYTLVATSPGLSVFTIASVAPAFAVTDAQVGTDTLEAGESAAVMATVENRGSAAGTFTVNLTANGSIVATTAVDIAPNSTRTVTLEPGFETAGTYALAVGEQSAGAVRVVARQSTATPEPTATAETATVTANTRADSTVEQSTDEPSTTTQTGAGFGPAVTLVAALLAIVCSLVYRRRNERQKFRNWW</sequence>
<keyword evidence="5" id="KW-1185">Reference proteome</keyword>
<dbReference type="InterPro" id="IPR000601">
    <property type="entry name" value="PKD_dom"/>
</dbReference>
<dbReference type="PANTHER" id="PTHR46182">
    <property type="entry name" value="FI19480P1"/>
    <property type="match status" value="1"/>
</dbReference>
<organism evidence="4 5">
    <name type="scientific">Salinirubellus salinus</name>
    <dbReference type="NCBI Taxonomy" id="1364945"/>
    <lineage>
        <taxon>Archaea</taxon>
        <taxon>Methanobacteriati</taxon>
        <taxon>Methanobacteriota</taxon>
        <taxon>Stenosarchaea group</taxon>
        <taxon>Halobacteria</taxon>
        <taxon>Halobacteriales</taxon>
        <taxon>Natronomonadaceae</taxon>
        <taxon>Salinirubellus</taxon>
    </lineage>
</organism>
<dbReference type="CDD" id="cd00146">
    <property type="entry name" value="PKD"/>
    <property type="match status" value="3"/>
</dbReference>
<evidence type="ECO:0000256" key="1">
    <source>
        <dbReference type="SAM" id="MobiDB-lite"/>
    </source>
</evidence>
<gene>
    <name evidence="4" type="ORF">N0B31_11435</name>
</gene>
<feature type="region of interest" description="Disordered" evidence="1">
    <location>
        <begin position="1131"/>
        <end position="1152"/>
    </location>
</feature>
<dbReference type="PROSITE" id="PS50093">
    <property type="entry name" value="PKD"/>
    <property type="match status" value="3"/>
</dbReference>
<evidence type="ECO:0000313" key="4">
    <source>
        <dbReference type="EMBL" id="UWM52764.1"/>
    </source>
</evidence>
<accession>A0A9E7QZY5</accession>
<keyword evidence="2" id="KW-0812">Transmembrane</keyword>
<dbReference type="PANTHER" id="PTHR46182:SF2">
    <property type="entry name" value="FI19480P1"/>
    <property type="match status" value="1"/>
</dbReference>
<dbReference type="GeneID" id="74943043"/>
<feature type="region of interest" description="Disordered" evidence="1">
    <location>
        <begin position="953"/>
        <end position="979"/>
    </location>
</feature>
<evidence type="ECO:0000256" key="2">
    <source>
        <dbReference type="SAM" id="Phobius"/>
    </source>
</evidence>
<dbReference type="Gene3D" id="2.160.20.110">
    <property type="match status" value="1"/>
</dbReference>
<dbReference type="InterPro" id="IPR003343">
    <property type="entry name" value="Big_2"/>
</dbReference>
<dbReference type="InterPro" id="IPR026453">
    <property type="entry name" value="PGF_pre_PGF"/>
</dbReference>
<feature type="compositionally biased region" description="Low complexity" evidence="1">
    <location>
        <begin position="1336"/>
        <end position="1356"/>
    </location>
</feature>
<dbReference type="KEGG" id="ssai:N0B31_11435"/>
<dbReference type="InterPro" id="IPR008964">
    <property type="entry name" value="Invasin/intimin_cell_adhesion"/>
</dbReference>
<dbReference type="SUPFAM" id="SSF49373">
    <property type="entry name" value="Invasin/intimin cell-adhesion fragments"/>
    <property type="match status" value="1"/>
</dbReference>
<dbReference type="InterPro" id="IPR013783">
    <property type="entry name" value="Ig-like_fold"/>
</dbReference>